<organism evidence="2 3">
    <name type="scientific">Trema orientale</name>
    <name type="common">Charcoal tree</name>
    <name type="synonym">Celtis orientalis</name>
    <dbReference type="NCBI Taxonomy" id="63057"/>
    <lineage>
        <taxon>Eukaryota</taxon>
        <taxon>Viridiplantae</taxon>
        <taxon>Streptophyta</taxon>
        <taxon>Embryophyta</taxon>
        <taxon>Tracheophyta</taxon>
        <taxon>Spermatophyta</taxon>
        <taxon>Magnoliopsida</taxon>
        <taxon>eudicotyledons</taxon>
        <taxon>Gunneridae</taxon>
        <taxon>Pentapetalae</taxon>
        <taxon>rosids</taxon>
        <taxon>fabids</taxon>
        <taxon>Rosales</taxon>
        <taxon>Cannabaceae</taxon>
        <taxon>Trema</taxon>
    </lineage>
</organism>
<dbReference type="EMBL" id="JXTC01000037">
    <property type="protein sequence ID" value="PON96601.1"/>
    <property type="molecule type" value="Genomic_DNA"/>
</dbReference>
<accession>A0A2P5FFP4</accession>
<dbReference type="AlphaFoldDB" id="A0A2P5FFP4"/>
<evidence type="ECO:0000313" key="2">
    <source>
        <dbReference type="EMBL" id="PON96601.1"/>
    </source>
</evidence>
<sequence length="90" mass="10078">METLGSATSSSALFLRESPKPDPWNNVEDDAMFSPGLTGCKIRDCKQPRIRFRAIKSRNCCIRNEAPREIACACVPSPMASIAYGSWRRR</sequence>
<reference evidence="3" key="1">
    <citation type="submission" date="2016-06" db="EMBL/GenBank/DDBJ databases">
        <title>Parallel loss of symbiosis genes in relatives of nitrogen-fixing non-legume Parasponia.</title>
        <authorList>
            <person name="Van Velzen R."/>
            <person name="Holmer R."/>
            <person name="Bu F."/>
            <person name="Rutten L."/>
            <person name="Van Zeijl A."/>
            <person name="Liu W."/>
            <person name="Santuari L."/>
            <person name="Cao Q."/>
            <person name="Sharma T."/>
            <person name="Shen D."/>
            <person name="Roswanjaya Y."/>
            <person name="Wardhani T."/>
            <person name="Kalhor M.S."/>
            <person name="Jansen J."/>
            <person name="Van den Hoogen J."/>
            <person name="Gungor B."/>
            <person name="Hartog M."/>
            <person name="Hontelez J."/>
            <person name="Verver J."/>
            <person name="Yang W.-C."/>
            <person name="Schijlen E."/>
            <person name="Repin R."/>
            <person name="Schilthuizen M."/>
            <person name="Schranz E."/>
            <person name="Heidstra R."/>
            <person name="Miyata K."/>
            <person name="Fedorova E."/>
            <person name="Kohlen W."/>
            <person name="Bisseling T."/>
            <person name="Smit S."/>
            <person name="Geurts R."/>
        </authorList>
    </citation>
    <scope>NUCLEOTIDE SEQUENCE [LARGE SCALE GENOMIC DNA]</scope>
    <source>
        <strain evidence="3">cv. RG33-2</strain>
    </source>
</reference>
<dbReference type="InParanoid" id="A0A2P5FFP4"/>
<proteinExistence type="predicted"/>
<name>A0A2P5FFP4_TREOI</name>
<protein>
    <submittedName>
        <fullName evidence="2">Uncharacterized protein</fullName>
    </submittedName>
</protein>
<dbReference type="Proteomes" id="UP000237000">
    <property type="component" value="Unassembled WGS sequence"/>
</dbReference>
<evidence type="ECO:0000313" key="3">
    <source>
        <dbReference type="Proteomes" id="UP000237000"/>
    </source>
</evidence>
<feature type="region of interest" description="Disordered" evidence="1">
    <location>
        <begin position="1"/>
        <end position="28"/>
    </location>
</feature>
<evidence type="ECO:0000256" key="1">
    <source>
        <dbReference type="SAM" id="MobiDB-lite"/>
    </source>
</evidence>
<gene>
    <name evidence="2" type="ORF">TorRG33x02_075820</name>
</gene>
<dbReference type="OrthoDB" id="10330105at2759"/>
<keyword evidence="3" id="KW-1185">Reference proteome</keyword>
<comment type="caution">
    <text evidence="2">The sequence shown here is derived from an EMBL/GenBank/DDBJ whole genome shotgun (WGS) entry which is preliminary data.</text>
</comment>
<feature type="compositionally biased region" description="Polar residues" evidence="1">
    <location>
        <begin position="1"/>
        <end position="12"/>
    </location>
</feature>